<name>A0A0N1H0N1_9EURO</name>
<dbReference type="RefSeq" id="XP_017997318.1">
    <property type="nucleotide sequence ID" value="XM_018139113.1"/>
</dbReference>
<accession>A0A0N1H0N1</accession>
<protein>
    <submittedName>
        <fullName evidence="2">Uncharacterized protein</fullName>
    </submittedName>
</protein>
<dbReference type="PANTHER" id="PTHR37327">
    <property type="entry name" value="CHROMOSOME 1, WHOLE GENOME SHOTGUN SEQUENCE"/>
    <property type="match status" value="1"/>
</dbReference>
<dbReference type="AlphaFoldDB" id="A0A0N1H0N1"/>
<dbReference type="EMBL" id="LFJN01000024">
    <property type="protein sequence ID" value="KPI37355.1"/>
    <property type="molecule type" value="Genomic_DNA"/>
</dbReference>
<feature type="region of interest" description="Disordered" evidence="1">
    <location>
        <begin position="110"/>
        <end position="168"/>
    </location>
</feature>
<dbReference type="STRING" id="1664694.A0A0N1H0N1"/>
<sequence>MFLPRDIWRVKNVKLRLLEDKISQCDILTAALLALAKVDNYDADAMLDAMQSLETELDKVRVVLAKKLGAEVGVAHTSVFKSPTEEEANLKSGNANSAAKSFASGWRKLRSKSSSASTPSTGAVTQLREPLNGAGLTMPSLPMTSSSSVQTSSRTQHRHKIPPPTPNSLTNIPIMHATYMSSLARLFDAVQIIDAIARQVEDPGLKASDKTHVGLEFCVRNAAEFFSFYIIRFVMTDVCILVDKFLKRGAEWTMV</sequence>
<comment type="caution">
    <text evidence="2">The sequence shown here is derived from an EMBL/GenBank/DDBJ whole genome shotgun (WGS) entry which is preliminary data.</text>
</comment>
<evidence type="ECO:0000313" key="3">
    <source>
        <dbReference type="Proteomes" id="UP000038010"/>
    </source>
</evidence>
<organism evidence="2 3">
    <name type="scientific">Cyphellophora attinorum</name>
    <dbReference type="NCBI Taxonomy" id="1664694"/>
    <lineage>
        <taxon>Eukaryota</taxon>
        <taxon>Fungi</taxon>
        <taxon>Dikarya</taxon>
        <taxon>Ascomycota</taxon>
        <taxon>Pezizomycotina</taxon>
        <taxon>Eurotiomycetes</taxon>
        <taxon>Chaetothyriomycetidae</taxon>
        <taxon>Chaetothyriales</taxon>
        <taxon>Cyphellophoraceae</taxon>
        <taxon>Cyphellophora</taxon>
    </lineage>
</organism>
<feature type="compositionally biased region" description="Low complexity" evidence="1">
    <location>
        <begin position="136"/>
        <end position="154"/>
    </location>
</feature>
<dbReference type="GeneID" id="28730993"/>
<reference evidence="2 3" key="1">
    <citation type="submission" date="2015-06" db="EMBL/GenBank/DDBJ databases">
        <title>Draft genome of the ant-associated black yeast Phialophora attae CBS 131958.</title>
        <authorList>
            <person name="Moreno L.F."/>
            <person name="Stielow B.J."/>
            <person name="de Hoog S."/>
            <person name="Vicente V.A."/>
            <person name="Weiss V.A."/>
            <person name="de Vries M."/>
            <person name="Cruz L.M."/>
            <person name="Souza E.M."/>
        </authorList>
    </citation>
    <scope>NUCLEOTIDE SEQUENCE [LARGE SCALE GENOMIC DNA]</scope>
    <source>
        <strain evidence="2 3">CBS 131958</strain>
    </source>
</reference>
<keyword evidence="3" id="KW-1185">Reference proteome</keyword>
<dbReference type="OrthoDB" id="2245455at2759"/>
<evidence type="ECO:0000313" key="2">
    <source>
        <dbReference type="EMBL" id="KPI37355.1"/>
    </source>
</evidence>
<gene>
    <name evidence="2" type="ORF">AB675_10348</name>
</gene>
<dbReference type="PANTHER" id="PTHR37327:SF1">
    <property type="entry name" value="MICROTUBULE INTERACTING AND TRANSPORT DOMAIN-CONTAINING PROTEIN"/>
    <property type="match status" value="1"/>
</dbReference>
<dbReference type="VEuPathDB" id="FungiDB:AB675_10348"/>
<proteinExistence type="predicted"/>
<dbReference type="Proteomes" id="UP000038010">
    <property type="component" value="Unassembled WGS sequence"/>
</dbReference>
<evidence type="ECO:0000256" key="1">
    <source>
        <dbReference type="SAM" id="MobiDB-lite"/>
    </source>
</evidence>